<dbReference type="InterPro" id="IPR006159">
    <property type="entry name" value="Acid_CoA_mut_C"/>
</dbReference>
<dbReference type="GO" id="GO:0046872">
    <property type="term" value="F:metal ion binding"/>
    <property type="evidence" value="ECO:0007669"/>
    <property type="project" value="UniProtKB-KW"/>
</dbReference>
<dbReference type="NCBIfam" id="TIGR00640">
    <property type="entry name" value="acid_CoA_mut_C"/>
    <property type="match status" value="1"/>
</dbReference>
<accession>A0A1S2Q0J2</accession>
<evidence type="ECO:0000256" key="4">
    <source>
        <dbReference type="ARBA" id="ARBA00023235"/>
    </source>
</evidence>
<evidence type="ECO:0000313" key="7">
    <source>
        <dbReference type="EMBL" id="OIJ99639.1"/>
    </source>
</evidence>
<comment type="caution">
    <text evidence="7">The sequence shown here is derived from an EMBL/GenBank/DDBJ whole genome shotgun (WGS) entry which is preliminary data.</text>
</comment>
<dbReference type="PROSITE" id="PS51332">
    <property type="entry name" value="B12_BINDING"/>
    <property type="match status" value="1"/>
</dbReference>
<dbReference type="Proteomes" id="UP000179935">
    <property type="component" value="Unassembled WGS sequence"/>
</dbReference>
<evidence type="ECO:0000256" key="5">
    <source>
        <dbReference type="ARBA" id="ARBA00023285"/>
    </source>
</evidence>
<sequence length="134" mass="14098">MANRIKVLLTKPTHDAHDRGARYLARKFRDAGFEVVFTNFLVAEEIIATALQEDVDVIGVSSSAGGHMPVFEELMSGLAAASVDDVLVIGGGIIPDVDARVLAGLGVPAVFGPGASAESAVEFIKEHVRQRSAV</sequence>
<comment type="cofactor">
    <cofactor evidence="1">
        <name>adenosylcob(III)alamin</name>
        <dbReference type="ChEBI" id="CHEBI:18408"/>
    </cofactor>
</comment>
<organism evidence="7 8">
    <name type="scientific">Streptomyces colonosanans</name>
    <dbReference type="NCBI Taxonomy" id="1428652"/>
    <lineage>
        <taxon>Bacteria</taxon>
        <taxon>Bacillati</taxon>
        <taxon>Actinomycetota</taxon>
        <taxon>Actinomycetes</taxon>
        <taxon>Kitasatosporales</taxon>
        <taxon>Streptomycetaceae</taxon>
        <taxon>Streptomyces</taxon>
    </lineage>
</organism>
<evidence type="ECO:0000259" key="6">
    <source>
        <dbReference type="PROSITE" id="PS51332"/>
    </source>
</evidence>
<keyword evidence="4" id="KW-0413">Isomerase</keyword>
<dbReference type="STRING" id="1428652.BIV24_04730"/>
<dbReference type="GO" id="GO:0031419">
    <property type="term" value="F:cobalamin binding"/>
    <property type="evidence" value="ECO:0007669"/>
    <property type="project" value="UniProtKB-KW"/>
</dbReference>
<evidence type="ECO:0000313" key="8">
    <source>
        <dbReference type="Proteomes" id="UP000179935"/>
    </source>
</evidence>
<name>A0A1S2Q0J2_9ACTN</name>
<gene>
    <name evidence="7" type="ORF">BIV24_04730</name>
</gene>
<proteinExistence type="predicted"/>
<protein>
    <recommendedName>
        <fullName evidence="6">B12-binding domain-containing protein</fullName>
    </recommendedName>
</protein>
<keyword evidence="8" id="KW-1185">Reference proteome</keyword>
<dbReference type="PANTHER" id="PTHR48101">
    <property type="entry name" value="METHYLMALONYL-COA MUTASE, MITOCHONDRIAL-RELATED"/>
    <property type="match status" value="1"/>
</dbReference>
<dbReference type="RefSeq" id="WP_071364870.1">
    <property type="nucleotide sequence ID" value="NZ_MLYP01000009.1"/>
</dbReference>
<dbReference type="Pfam" id="PF02310">
    <property type="entry name" value="B12-binding"/>
    <property type="match status" value="1"/>
</dbReference>
<dbReference type="SUPFAM" id="SSF52242">
    <property type="entry name" value="Cobalamin (vitamin B12)-binding domain"/>
    <property type="match status" value="1"/>
</dbReference>
<keyword evidence="2" id="KW-0846">Cobalamin</keyword>
<evidence type="ECO:0000256" key="2">
    <source>
        <dbReference type="ARBA" id="ARBA00022628"/>
    </source>
</evidence>
<dbReference type="AlphaFoldDB" id="A0A1S2Q0J2"/>
<keyword evidence="5" id="KW-0170">Cobalt</keyword>
<dbReference type="EMBL" id="MLYP01000009">
    <property type="protein sequence ID" value="OIJ99639.1"/>
    <property type="molecule type" value="Genomic_DNA"/>
</dbReference>
<evidence type="ECO:0000256" key="3">
    <source>
        <dbReference type="ARBA" id="ARBA00022723"/>
    </source>
</evidence>
<keyword evidence="3" id="KW-0479">Metal-binding</keyword>
<dbReference type="Gene3D" id="3.40.50.280">
    <property type="entry name" value="Cobalamin-binding domain"/>
    <property type="match status" value="1"/>
</dbReference>
<dbReference type="InterPro" id="IPR006158">
    <property type="entry name" value="Cobalamin-bd"/>
</dbReference>
<feature type="domain" description="B12-binding" evidence="6">
    <location>
        <begin position="4"/>
        <end position="134"/>
    </location>
</feature>
<dbReference type="GO" id="GO:0016853">
    <property type="term" value="F:isomerase activity"/>
    <property type="evidence" value="ECO:0007669"/>
    <property type="project" value="UniProtKB-KW"/>
</dbReference>
<dbReference type="OrthoDB" id="9788468at2"/>
<reference evidence="7 8" key="1">
    <citation type="submission" date="2016-10" db="EMBL/GenBank/DDBJ databases">
        <title>Genome sequence of Streptomyces sp. MUSC 93.</title>
        <authorList>
            <person name="Lee L.-H."/>
            <person name="Ser H.-L."/>
            <person name="Law J.W.-F."/>
        </authorList>
    </citation>
    <scope>NUCLEOTIDE SEQUENCE [LARGE SCALE GENOMIC DNA]</scope>
    <source>
        <strain evidence="7 8">MUSC 93</strain>
    </source>
</reference>
<evidence type="ECO:0000256" key="1">
    <source>
        <dbReference type="ARBA" id="ARBA00001922"/>
    </source>
</evidence>
<dbReference type="PANTHER" id="PTHR48101:SF1">
    <property type="entry name" value="METHYLMALONYL-COA MUTASE, LARGE SUBUNIT"/>
    <property type="match status" value="1"/>
</dbReference>
<dbReference type="InterPro" id="IPR036724">
    <property type="entry name" value="Cobalamin-bd_sf"/>
</dbReference>